<evidence type="ECO:0000313" key="2">
    <source>
        <dbReference type="EMBL" id="KAG7295805.1"/>
    </source>
</evidence>
<evidence type="ECO:0000256" key="1">
    <source>
        <dbReference type="SAM" id="MobiDB-lite"/>
    </source>
</evidence>
<sequence length="64" mass="6866">MEGAHASQPHKTQSKETDFEQRVTNLGVTEYPTQFAGSVSGKSASDVALRRGSTHMGKMGMPIT</sequence>
<dbReference type="Proteomes" id="UP000823941">
    <property type="component" value="Chromosome 29"/>
</dbReference>
<protein>
    <submittedName>
        <fullName evidence="2">Uncharacterized protein</fullName>
    </submittedName>
</protein>
<feature type="region of interest" description="Disordered" evidence="1">
    <location>
        <begin position="1"/>
        <end position="23"/>
    </location>
</feature>
<name>A0ABQ7PSE1_PLUXY</name>
<gene>
    <name evidence="2" type="ORF">JYU34_020860</name>
</gene>
<organism evidence="2 3">
    <name type="scientific">Plutella xylostella</name>
    <name type="common">Diamondback moth</name>
    <name type="synonym">Plutella maculipennis</name>
    <dbReference type="NCBI Taxonomy" id="51655"/>
    <lineage>
        <taxon>Eukaryota</taxon>
        <taxon>Metazoa</taxon>
        <taxon>Ecdysozoa</taxon>
        <taxon>Arthropoda</taxon>
        <taxon>Hexapoda</taxon>
        <taxon>Insecta</taxon>
        <taxon>Pterygota</taxon>
        <taxon>Neoptera</taxon>
        <taxon>Endopterygota</taxon>
        <taxon>Lepidoptera</taxon>
        <taxon>Glossata</taxon>
        <taxon>Ditrysia</taxon>
        <taxon>Yponomeutoidea</taxon>
        <taxon>Plutellidae</taxon>
        <taxon>Plutella</taxon>
    </lineage>
</organism>
<reference evidence="2 3" key="1">
    <citation type="submission" date="2021-06" db="EMBL/GenBank/DDBJ databases">
        <title>A haploid diamondback moth (Plutella xylostella L.) genome assembly resolves 31 chromosomes and identifies a diamide resistance mutation.</title>
        <authorList>
            <person name="Ward C.M."/>
            <person name="Perry K.D."/>
            <person name="Baker G."/>
            <person name="Powis K."/>
            <person name="Heckel D.G."/>
            <person name="Baxter S.W."/>
        </authorList>
    </citation>
    <scope>NUCLEOTIDE SEQUENCE [LARGE SCALE GENOMIC DNA]</scope>
    <source>
        <strain evidence="2 3">LV</strain>
        <tissue evidence="2">Single pupa</tissue>
    </source>
</reference>
<comment type="caution">
    <text evidence="2">The sequence shown here is derived from an EMBL/GenBank/DDBJ whole genome shotgun (WGS) entry which is preliminary data.</text>
</comment>
<feature type="region of interest" description="Disordered" evidence="1">
    <location>
        <begin position="35"/>
        <end position="64"/>
    </location>
</feature>
<evidence type="ECO:0000313" key="3">
    <source>
        <dbReference type="Proteomes" id="UP000823941"/>
    </source>
</evidence>
<proteinExistence type="predicted"/>
<accession>A0ABQ7PSE1</accession>
<keyword evidence="3" id="KW-1185">Reference proteome</keyword>
<dbReference type="EMBL" id="JAHIBW010000029">
    <property type="protein sequence ID" value="KAG7295805.1"/>
    <property type="molecule type" value="Genomic_DNA"/>
</dbReference>